<dbReference type="SUPFAM" id="SSF48452">
    <property type="entry name" value="TPR-like"/>
    <property type="match status" value="2"/>
</dbReference>
<evidence type="ECO:0000259" key="1">
    <source>
        <dbReference type="Pfam" id="PF12770"/>
    </source>
</evidence>
<dbReference type="EMBL" id="CP074405">
    <property type="protein sequence ID" value="QVI61480.1"/>
    <property type="molecule type" value="Genomic_DNA"/>
</dbReference>
<gene>
    <name evidence="2" type="ORF">KG103_13470</name>
</gene>
<evidence type="ECO:0000313" key="2">
    <source>
        <dbReference type="EMBL" id="QVI61480.1"/>
    </source>
</evidence>
<dbReference type="Proteomes" id="UP000677804">
    <property type="component" value="Chromosome"/>
</dbReference>
<protein>
    <submittedName>
        <fullName evidence="2">CHAT domain-containing protein</fullName>
    </submittedName>
</protein>
<dbReference type="RefSeq" id="WP_207339061.1">
    <property type="nucleotide sequence ID" value="NZ_CP074405.1"/>
</dbReference>
<dbReference type="InterPro" id="IPR011990">
    <property type="entry name" value="TPR-like_helical_dom_sf"/>
</dbReference>
<organism evidence="2 3">
    <name type="scientific">Cellulomonas wangleii</name>
    <dbReference type="NCBI Taxonomy" id="2816956"/>
    <lineage>
        <taxon>Bacteria</taxon>
        <taxon>Bacillati</taxon>
        <taxon>Actinomycetota</taxon>
        <taxon>Actinomycetes</taxon>
        <taxon>Micrococcales</taxon>
        <taxon>Cellulomonadaceae</taxon>
        <taxon>Cellulomonas</taxon>
    </lineage>
</organism>
<name>A0ABX8D3J8_9CELL</name>
<evidence type="ECO:0000313" key="3">
    <source>
        <dbReference type="Proteomes" id="UP000677804"/>
    </source>
</evidence>
<dbReference type="InterPro" id="IPR024983">
    <property type="entry name" value="CHAT_dom"/>
</dbReference>
<keyword evidence="3" id="KW-1185">Reference proteome</keyword>
<sequence length="890" mass="92896">MSQQTPSEPVGDDARARLLRDARALRSTLDTDPDAARVQAARVVAGARALGEPEALAWGLRAVGVVHRHDGDPASAERLLGEAARVARRARLAPVEAWVLASRSVARLELGRTAQARADALAALSVVQLVAGDPVLEGLDARLQLQLGVMDHNAGRLVQAEERYRAVARHAVAGGPDAVRAANNLAVVLVSKAQYAEAARWVQLAVEGAARLGPALRAWPYLTRALIAVHTGRPADGLRDLEAAARASRDAGQSPVEYYLGYAEAMRELRLLPEAAAAGRRAIDELTAAGADLVEVDARISLAETLLLAGDPHGAAEHALAAGGRARRQRRPGAYDVAVLVAVRSLARLGRVGVAELDSVQRAATRLARSGELSAAAEGHLVGGRVALVVGARRRAAARFAAAAQLARGGPLSVRLRGRVAAALAARLQGQDGELLAQCRAGLRDLARHRAALPTMELRALASGHGAELGEIGLEVVVRSGSPAAVLRWMEQTRAAALWLEASTGEVELPRGEVPVRSAEGNGQASAPQGARRQRTVIVADDEGAADVRRSAWLADPVRGPARPVPRAGALRGALDGRHLVEYGRYAGRLVAVVVGEGRTRVVDLGAVESDVTDALRALVFALRRLVDPSSAAAAEAARTSADLRLVALRAMLLAPLALPPDAELVVVPVGPLHGVPWSALVDVPVAVAPSAAAWLRTTERGRVAGAPTVLVAGPDLRGAQDEVEALRRLHRDVRVLGARDSRAEDVVAAIAAADLAHLACHGSLRSDNPMFSSVVLADGPVTVQELHRAGVAPRRLVLASCHSGADVAYEGDEVLGLVSAMLSRGSAGVVASIAAVPDVEVVDLMLALHRRLAAGETMARALHGARGEIDRRSPSGFVNWCTFTAHGAA</sequence>
<accession>A0ABX8D3J8</accession>
<reference evidence="2 3" key="1">
    <citation type="submission" date="2021-05" db="EMBL/GenBank/DDBJ databases">
        <title>Novel species in genus Cellulomonas.</title>
        <authorList>
            <person name="Zhang G."/>
        </authorList>
    </citation>
    <scope>NUCLEOTIDE SEQUENCE [LARGE SCALE GENOMIC DNA]</scope>
    <source>
        <strain evidence="3">zg-ZUI222</strain>
    </source>
</reference>
<proteinExistence type="predicted"/>
<dbReference type="Pfam" id="PF12770">
    <property type="entry name" value="CHAT"/>
    <property type="match status" value="1"/>
</dbReference>
<dbReference type="Gene3D" id="1.25.40.10">
    <property type="entry name" value="Tetratricopeptide repeat domain"/>
    <property type="match status" value="2"/>
</dbReference>
<feature type="domain" description="CHAT" evidence="1">
    <location>
        <begin position="648"/>
        <end position="888"/>
    </location>
</feature>